<dbReference type="SUPFAM" id="SSF56935">
    <property type="entry name" value="Porins"/>
    <property type="match status" value="1"/>
</dbReference>
<organism evidence="15 16">
    <name type="scientific">Sphingobium vermicomposti</name>
    <dbReference type="NCBI Taxonomy" id="529005"/>
    <lineage>
        <taxon>Bacteria</taxon>
        <taxon>Pseudomonadati</taxon>
        <taxon>Pseudomonadota</taxon>
        <taxon>Alphaproteobacteria</taxon>
        <taxon>Sphingomonadales</taxon>
        <taxon>Sphingomonadaceae</taxon>
        <taxon>Sphingobium</taxon>
    </lineage>
</organism>
<dbReference type="GO" id="GO:0009279">
    <property type="term" value="C:cell outer membrane"/>
    <property type="evidence" value="ECO:0007669"/>
    <property type="project" value="UniProtKB-SubCell"/>
</dbReference>
<dbReference type="Gene3D" id="2.170.130.10">
    <property type="entry name" value="TonB-dependent receptor, plug domain"/>
    <property type="match status" value="1"/>
</dbReference>
<dbReference type="PANTHER" id="PTHR32552">
    <property type="entry name" value="FERRICHROME IRON RECEPTOR-RELATED"/>
    <property type="match status" value="1"/>
</dbReference>
<evidence type="ECO:0000313" key="15">
    <source>
        <dbReference type="EMBL" id="NIJ17915.1"/>
    </source>
</evidence>
<evidence type="ECO:0000256" key="11">
    <source>
        <dbReference type="PROSITE-ProRule" id="PRU01360"/>
    </source>
</evidence>
<reference evidence="15 16" key="1">
    <citation type="submission" date="2020-03" db="EMBL/GenBank/DDBJ databases">
        <title>Genomic Encyclopedia of Type Strains, Phase IV (KMG-IV): sequencing the most valuable type-strain genomes for metagenomic binning, comparative biology and taxonomic classification.</title>
        <authorList>
            <person name="Goeker M."/>
        </authorList>
    </citation>
    <scope>NUCLEOTIDE SEQUENCE [LARGE SCALE GENOMIC DNA]</scope>
    <source>
        <strain evidence="15 16">DSM 21299</strain>
    </source>
</reference>
<dbReference type="GO" id="GO:0006826">
    <property type="term" value="P:iron ion transport"/>
    <property type="evidence" value="ECO:0007669"/>
    <property type="project" value="UniProtKB-KW"/>
</dbReference>
<sequence length="818" mass="89002">MLATSAAATAFAQGEQLPAPAARDAVGGWQDIVVTAQRRDERAQDVPITITAFSNERMQQQGITQAQDLQGTVPSLVVGLGNQGAREAQSFTIRGQGATLQASPGVVIYMNEVPLPAAISVNQQGGPGNFVDLENMQVLNGPQGTLFGRNTTGGAVLLVPRKPTNEFEGYVQAKIGSYDNREFEGAINLPLVDDKVLLRVSGAYQDRDGFTRDIVWNKDRDDLHWYSGRVGLTLRPSETFENYTMVYGAYSRNNGTGQIHRGFNIAGLAASGACVEGPTVPGVVASCDVYRAADAEAEALGPRRTAYSTDAFQKTKTWGASNTSALELNDELTLRNIVSYQHFRTSFAVDNDATVLQLDEYDTPRFPAAGQVTLPGDGTPINYLPPSATTPRDNFRTITEELQLQGSLLDKRLIFTVGGFYFDQRPTGQQGAAVYGYCPAAFTGLCDVYRLNYAVTTKSKALYAQSTIDLGLLTPALQNLKITGGFRYTWDNISGSANYYLPLNSTPETFFCIGDNSVATNLNQCQFDANLKTRAPTWTIGADYRFSPDLMVYVKASRGYKAGGINTNAVFENTRTFQPENVTSYEGGVKTNFTIAGMPTRLNATYYYLDYKNIQRAAADYNPTTVALGARVLGATARIQGVELEASVRPFPGLEVGGNFSYTDAKYKKYEFTANLPMVDCSGGLIGMGQTAVLTCIPFSGVAPYIYNFHVAAEKPLGDNLGTISIFANYSHTSSQNTSANDLPGSEPGEKLEPYGTLSLSVDWRKIAGSDLDLGFYATNLTNKLYRIGNPNLYNSLNYWSTIYGQPRMYGVRARYSF</sequence>
<dbReference type="InterPro" id="IPR000531">
    <property type="entry name" value="Beta-barrel_TonB"/>
</dbReference>
<dbReference type="Pfam" id="PF07715">
    <property type="entry name" value="Plug"/>
    <property type="match status" value="1"/>
</dbReference>
<evidence type="ECO:0000256" key="1">
    <source>
        <dbReference type="ARBA" id="ARBA00004571"/>
    </source>
</evidence>
<keyword evidence="7" id="KW-0406">Ion transport</keyword>
<keyword evidence="4" id="KW-0410">Iron transport</keyword>
<evidence type="ECO:0000256" key="5">
    <source>
        <dbReference type="ARBA" id="ARBA00022692"/>
    </source>
</evidence>
<protein>
    <submittedName>
        <fullName evidence="15">Iron complex outermembrane receptor protein</fullName>
    </submittedName>
</protein>
<comment type="similarity">
    <text evidence="11 12">Belongs to the TonB-dependent receptor family.</text>
</comment>
<evidence type="ECO:0000256" key="9">
    <source>
        <dbReference type="ARBA" id="ARBA00023136"/>
    </source>
</evidence>
<evidence type="ECO:0000256" key="3">
    <source>
        <dbReference type="ARBA" id="ARBA00022452"/>
    </source>
</evidence>
<evidence type="ECO:0000256" key="7">
    <source>
        <dbReference type="ARBA" id="ARBA00023065"/>
    </source>
</evidence>
<keyword evidence="2 11" id="KW-0813">Transport</keyword>
<dbReference type="Pfam" id="PF00593">
    <property type="entry name" value="TonB_dep_Rec_b-barrel"/>
    <property type="match status" value="1"/>
</dbReference>
<keyword evidence="5 11" id="KW-0812">Transmembrane</keyword>
<keyword evidence="16" id="KW-1185">Reference proteome</keyword>
<dbReference type="InterPro" id="IPR036942">
    <property type="entry name" value="Beta-barrel_TonB_sf"/>
</dbReference>
<keyword evidence="8 12" id="KW-0798">TonB box</keyword>
<comment type="subcellular location">
    <subcellularLocation>
        <location evidence="1 11">Cell outer membrane</location>
        <topology evidence="1 11">Multi-pass membrane protein</topology>
    </subcellularLocation>
</comment>
<dbReference type="EMBL" id="JAASQR010000004">
    <property type="protein sequence ID" value="NIJ17915.1"/>
    <property type="molecule type" value="Genomic_DNA"/>
</dbReference>
<dbReference type="AlphaFoldDB" id="A0A846MH20"/>
<evidence type="ECO:0000313" key="16">
    <source>
        <dbReference type="Proteomes" id="UP000576821"/>
    </source>
</evidence>
<evidence type="ECO:0000256" key="8">
    <source>
        <dbReference type="ARBA" id="ARBA00023077"/>
    </source>
</evidence>
<keyword evidence="3 11" id="KW-1134">Transmembrane beta strand</keyword>
<evidence type="ECO:0000259" key="14">
    <source>
        <dbReference type="Pfam" id="PF07715"/>
    </source>
</evidence>
<evidence type="ECO:0000256" key="2">
    <source>
        <dbReference type="ARBA" id="ARBA00022448"/>
    </source>
</evidence>
<dbReference type="InterPro" id="IPR037066">
    <property type="entry name" value="Plug_dom_sf"/>
</dbReference>
<keyword evidence="6" id="KW-0408">Iron</keyword>
<evidence type="ECO:0000256" key="4">
    <source>
        <dbReference type="ARBA" id="ARBA00022496"/>
    </source>
</evidence>
<feature type="domain" description="TonB-dependent receptor plug" evidence="14">
    <location>
        <begin position="43"/>
        <end position="155"/>
    </location>
</feature>
<comment type="caution">
    <text evidence="15">The sequence shown here is derived from an EMBL/GenBank/DDBJ whole genome shotgun (WGS) entry which is preliminary data.</text>
</comment>
<evidence type="ECO:0000256" key="10">
    <source>
        <dbReference type="ARBA" id="ARBA00023237"/>
    </source>
</evidence>
<gene>
    <name evidence="15" type="ORF">FHS54_002915</name>
</gene>
<feature type="domain" description="TonB-dependent receptor-like beta-barrel" evidence="13">
    <location>
        <begin position="302"/>
        <end position="781"/>
    </location>
</feature>
<name>A0A846MH20_9SPHN</name>
<dbReference type="Proteomes" id="UP000576821">
    <property type="component" value="Unassembled WGS sequence"/>
</dbReference>
<evidence type="ECO:0000256" key="12">
    <source>
        <dbReference type="RuleBase" id="RU003357"/>
    </source>
</evidence>
<dbReference type="PROSITE" id="PS52016">
    <property type="entry name" value="TONB_DEPENDENT_REC_3"/>
    <property type="match status" value="1"/>
</dbReference>
<keyword evidence="9 11" id="KW-0472">Membrane</keyword>
<dbReference type="InterPro" id="IPR039426">
    <property type="entry name" value="TonB-dep_rcpt-like"/>
</dbReference>
<evidence type="ECO:0000256" key="6">
    <source>
        <dbReference type="ARBA" id="ARBA00023004"/>
    </source>
</evidence>
<dbReference type="RefSeq" id="WP_167304793.1">
    <property type="nucleotide sequence ID" value="NZ_JAASQR010000004.1"/>
</dbReference>
<dbReference type="InterPro" id="IPR012910">
    <property type="entry name" value="Plug_dom"/>
</dbReference>
<keyword evidence="10 11" id="KW-0998">Cell outer membrane</keyword>
<dbReference type="Gene3D" id="2.40.170.20">
    <property type="entry name" value="TonB-dependent receptor, beta-barrel domain"/>
    <property type="match status" value="1"/>
</dbReference>
<proteinExistence type="inferred from homology"/>
<keyword evidence="15" id="KW-0675">Receptor</keyword>
<accession>A0A846MH20</accession>
<evidence type="ECO:0000259" key="13">
    <source>
        <dbReference type="Pfam" id="PF00593"/>
    </source>
</evidence>
<dbReference type="PANTHER" id="PTHR32552:SF81">
    <property type="entry name" value="TONB-DEPENDENT OUTER MEMBRANE RECEPTOR"/>
    <property type="match status" value="1"/>
</dbReference>